<sequence>MSIEKDIQQNSFKSPYSKAVINIFYTNNWLTSLQMEIFKPFDLTPQQYNVLRILRGQYPEPITVIAIIERMLDKMSNASRLVDKLLAKDLVIRKVCPNDRRAVDVIITQKGLDLLAELDVLQQKWEEQLYGLTECEANQLSCLLDKLRNSEPSNELEELTKKITNN</sequence>
<dbReference type="PANTHER" id="PTHR33164:SF101">
    <property type="entry name" value="TRANSCRIPTIONAL REPRESSOR MPRA"/>
    <property type="match status" value="1"/>
</dbReference>
<proteinExistence type="predicted"/>
<keyword evidence="2 5" id="KW-0238">DNA-binding</keyword>
<dbReference type="SMART" id="SM00347">
    <property type="entry name" value="HTH_MARR"/>
    <property type="match status" value="1"/>
</dbReference>
<dbReference type="InterPro" id="IPR036390">
    <property type="entry name" value="WH_DNA-bd_sf"/>
</dbReference>
<dbReference type="OrthoDB" id="763883at2"/>
<dbReference type="PROSITE" id="PS50995">
    <property type="entry name" value="HTH_MARR_2"/>
    <property type="match status" value="1"/>
</dbReference>
<dbReference type="InterPro" id="IPR000835">
    <property type="entry name" value="HTH_MarR-typ"/>
</dbReference>
<dbReference type="Proteomes" id="UP000245489">
    <property type="component" value="Unassembled WGS sequence"/>
</dbReference>
<evidence type="ECO:0000256" key="2">
    <source>
        <dbReference type="ARBA" id="ARBA00023125"/>
    </source>
</evidence>
<organism evidence="5 6">
    <name type="scientific">Arcicella aurantiaca</name>
    <dbReference type="NCBI Taxonomy" id="591202"/>
    <lineage>
        <taxon>Bacteria</taxon>
        <taxon>Pseudomonadati</taxon>
        <taxon>Bacteroidota</taxon>
        <taxon>Cytophagia</taxon>
        <taxon>Cytophagales</taxon>
        <taxon>Flectobacillaceae</taxon>
        <taxon>Arcicella</taxon>
    </lineage>
</organism>
<evidence type="ECO:0000256" key="1">
    <source>
        <dbReference type="ARBA" id="ARBA00023015"/>
    </source>
</evidence>
<keyword evidence="3" id="KW-0804">Transcription</keyword>
<evidence type="ECO:0000313" key="6">
    <source>
        <dbReference type="Proteomes" id="UP000245489"/>
    </source>
</evidence>
<dbReference type="Pfam" id="PF12802">
    <property type="entry name" value="MarR_2"/>
    <property type="match status" value="1"/>
</dbReference>
<feature type="domain" description="HTH marR-type" evidence="4">
    <location>
        <begin position="13"/>
        <end position="149"/>
    </location>
</feature>
<gene>
    <name evidence="5" type="ORF">LV89_02194</name>
</gene>
<comment type="caution">
    <text evidence="5">The sequence shown here is derived from an EMBL/GenBank/DDBJ whole genome shotgun (WGS) entry which is preliminary data.</text>
</comment>
<dbReference type="Gene3D" id="1.10.10.10">
    <property type="entry name" value="Winged helix-like DNA-binding domain superfamily/Winged helix DNA-binding domain"/>
    <property type="match status" value="1"/>
</dbReference>
<evidence type="ECO:0000313" key="5">
    <source>
        <dbReference type="EMBL" id="PWK26685.1"/>
    </source>
</evidence>
<dbReference type="GO" id="GO:0003700">
    <property type="term" value="F:DNA-binding transcription factor activity"/>
    <property type="evidence" value="ECO:0007669"/>
    <property type="project" value="InterPro"/>
</dbReference>
<dbReference type="AlphaFoldDB" id="A0A316E8K3"/>
<dbReference type="EMBL" id="QGGO01000010">
    <property type="protein sequence ID" value="PWK26685.1"/>
    <property type="molecule type" value="Genomic_DNA"/>
</dbReference>
<keyword evidence="1" id="KW-0805">Transcription regulation</keyword>
<dbReference type="GO" id="GO:0006950">
    <property type="term" value="P:response to stress"/>
    <property type="evidence" value="ECO:0007669"/>
    <property type="project" value="TreeGrafter"/>
</dbReference>
<dbReference type="InterPro" id="IPR023187">
    <property type="entry name" value="Tscrpt_reg_MarR-type_CS"/>
</dbReference>
<protein>
    <submittedName>
        <fullName evidence="5">DNA-binding MarR family transcriptional regulator</fullName>
    </submittedName>
</protein>
<dbReference type="InterPro" id="IPR036388">
    <property type="entry name" value="WH-like_DNA-bd_sf"/>
</dbReference>
<keyword evidence="6" id="KW-1185">Reference proteome</keyword>
<reference evidence="5 6" key="1">
    <citation type="submission" date="2018-05" db="EMBL/GenBank/DDBJ databases">
        <title>Genomic Encyclopedia of Archaeal and Bacterial Type Strains, Phase II (KMG-II): from individual species to whole genera.</title>
        <authorList>
            <person name="Goeker M."/>
        </authorList>
    </citation>
    <scope>NUCLEOTIDE SEQUENCE [LARGE SCALE GENOMIC DNA]</scope>
    <source>
        <strain evidence="5 6">DSM 22214</strain>
    </source>
</reference>
<dbReference type="InterPro" id="IPR039422">
    <property type="entry name" value="MarR/SlyA-like"/>
</dbReference>
<dbReference type="PRINTS" id="PR00598">
    <property type="entry name" value="HTHMARR"/>
</dbReference>
<dbReference type="GO" id="GO:0003677">
    <property type="term" value="F:DNA binding"/>
    <property type="evidence" value="ECO:0007669"/>
    <property type="project" value="UniProtKB-KW"/>
</dbReference>
<accession>A0A316E8K3</accession>
<dbReference type="PANTHER" id="PTHR33164">
    <property type="entry name" value="TRANSCRIPTIONAL REGULATOR, MARR FAMILY"/>
    <property type="match status" value="1"/>
</dbReference>
<dbReference type="SUPFAM" id="SSF46785">
    <property type="entry name" value="Winged helix' DNA-binding domain"/>
    <property type="match status" value="1"/>
</dbReference>
<dbReference type="PROSITE" id="PS01117">
    <property type="entry name" value="HTH_MARR_1"/>
    <property type="match status" value="1"/>
</dbReference>
<name>A0A316E8K3_9BACT</name>
<evidence type="ECO:0000259" key="4">
    <source>
        <dbReference type="PROSITE" id="PS50995"/>
    </source>
</evidence>
<evidence type="ECO:0000256" key="3">
    <source>
        <dbReference type="ARBA" id="ARBA00023163"/>
    </source>
</evidence>